<dbReference type="HOGENOM" id="CLU_2451637_0_0_7"/>
<dbReference type="InterPro" id="IPR032640">
    <property type="entry name" value="AMPK1_CBM"/>
</dbReference>
<dbReference type="eggNOG" id="ENOG5030JZQ">
    <property type="taxonomic scope" value="Bacteria"/>
</dbReference>
<evidence type="ECO:0000313" key="3">
    <source>
        <dbReference type="EMBL" id="ADV46251.1"/>
    </source>
</evidence>
<proteinExistence type="inferred from homology"/>
<reference evidence="4" key="2">
    <citation type="submission" date="2011-01" db="EMBL/GenBank/DDBJ databases">
        <title>The complete genome of Nitratifractor salsuginis DSM 16511.</title>
        <authorList>
            <consortium name="US DOE Joint Genome Institute (JGI-PGF)"/>
            <person name="Lucas S."/>
            <person name="Copeland A."/>
            <person name="Lapidus A."/>
            <person name="Bruce D."/>
            <person name="Goodwin L."/>
            <person name="Pitluck S."/>
            <person name="Kyrpides N."/>
            <person name="Mavromatis K."/>
            <person name="Ivanova N."/>
            <person name="Mikhailova N."/>
            <person name="Zeytun A."/>
            <person name="Detter J.C."/>
            <person name="Tapia R."/>
            <person name="Han C."/>
            <person name="Land M."/>
            <person name="Hauser L."/>
            <person name="Markowitz V."/>
            <person name="Cheng J.-F."/>
            <person name="Hugenholtz P."/>
            <person name="Woyke T."/>
            <person name="Wu D."/>
            <person name="Tindall B."/>
            <person name="Schuetze A."/>
            <person name="Brambilla E."/>
            <person name="Klenk H.-P."/>
            <person name="Eisen J.A."/>
        </authorList>
    </citation>
    <scope>NUCLEOTIDE SEQUENCE [LARGE SCALE GENOMIC DNA]</scope>
    <source>
        <strain evidence="4">DSM 16511 / JCM 12458 / E9I37-1</strain>
    </source>
</reference>
<dbReference type="InterPro" id="IPR050827">
    <property type="entry name" value="CRP1_MDG1_kinase"/>
</dbReference>
<evidence type="ECO:0000256" key="1">
    <source>
        <dbReference type="ARBA" id="ARBA00010926"/>
    </source>
</evidence>
<dbReference type="InterPro" id="IPR014756">
    <property type="entry name" value="Ig_E-set"/>
</dbReference>
<gene>
    <name evidence="3" type="ordered locus">Nitsa_0992</name>
</gene>
<dbReference type="Gene3D" id="2.60.40.10">
    <property type="entry name" value="Immunoglobulins"/>
    <property type="match status" value="1"/>
</dbReference>
<dbReference type="PANTHER" id="PTHR10343:SF84">
    <property type="entry name" value="5'-AMP-ACTIVATED PROTEIN KINASE SUBUNIT BETA-1"/>
    <property type="match status" value="1"/>
</dbReference>
<dbReference type="Proteomes" id="UP000008633">
    <property type="component" value="Chromosome"/>
</dbReference>
<protein>
    <recommendedName>
        <fullName evidence="2">AMP-activated protein kinase glycogen-binding domain-containing protein</fullName>
    </recommendedName>
</protein>
<feature type="domain" description="AMP-activated protein kinase glycogen-binding" evidence="2">
    <location>
        <begin position="19"/>
        <end position="88"/>
    </location>
</feature>
<dbReference type="Pfam" id="PF16561">
    <property type="entry name" value="AMPK1_CBM"/>
    <property type="match status" value="1"/>
</dbReference>
<dbReference type="CDD" id="cd02859">
    <property type="entry name" value="E_set_AMPKbeta_like_N"/>
    <property type="match status" value="1"/>
</dbReference>
<dbReference type="KEGG" id="nsa:Nitsa_0992"/>
<keyword evidence="4" id="KW-1185">Reference proteome</keyword>
<dbReference type="InterPro" id="IPR013783">
    <property type="entry name" value="Ig-like_fold"/>
</dbReference>
<dbReference type="OrthoDB" id="9811945at2"/>
<name>E6X3H4_NITSE</name>
<dbReference type="EMBL" id="CP002452">
    <property type="protein sequence ID" value="ADV46251.1"/>
    <property type="molecule type" value="Genomic_DNA"/>
</dbReference>
<comment type="similarity">
    <text evidence="1">Belongs to the 5'-AMP-activated protein kinase beta subunit family.</text>
</comment>
<evidence type="ECO:0000259" key="2">
    <source>
        <dbReference type="Pfam" id="PF16561"/>
    </source>
</evidence>
<dbReference type="PANTHER" id="PTHR10343">
    <property type="entry name" value="5'-AMP-ACTIVATED PROTEIN KINASE , BETA SUBUNIT"/>
    <property type="match status" value="1"/>
</dbReference>
<dbReference type="AlphaFoldDB" id="E6X3H4"/>
<dbReference type="SUPFAM" id="SSF81296">
    <property type="entry name" value="E set domains"/>
    <property type="match status" value="1"/>
</dbReference>
<accession>E6X3H4</accession>
<dbReference type="STRING" id="749222.Nitsa_0992"/>
<organism evidence="3 4">
    <name type="scientific">Nitratifractor salsuginis (strain DSM 16511 / JCM 12458 / E9I37-1)</name>
    <dbReference type="NCBI Taxonomy" id="749222"/>
    <lineage>
        <taxon>Bacteria</taxon>
        <taxon>Pseudomonadati</taxon>
        <taxon>Campylobacterota</taxon>
        <taxon>Epsilonproteobacteria</taxon>
        <taxon>Campylobacterales</taxon>
        <taxon>Sulfurovaceae</taxon>
        <taxon>Nitratifractor</taxon>
    </lineage>
</organism>
<evidence type="ECO:0000313" key="4">
    <source>
        <dbReference type="Proteomes" id="UP000008633"/>
    </source>
</evidence>
<sequence>MVKLTPKSAVFTLALDDTVQEVLLKGSWNDWKPEVMKRKGRGEFSKTKRLKPGRYEFGYEIDGVWRVDESLPAVASPFGSQNSLLEVQG</sequence>
<reference evidence="3 4" key="1">
    <citation type="journal article" date="2011" name="Stand. Genomic Sci.">
        <title>Complete genome sequence of Nitratifractor salsuginis type strain (E9I37-1).</title>
        <authorList>
            <person name="Anderson I."/>
            <person name="Sikorski J."/>
            <person name="Zeytun A."/>
            <person name="Nolan M."/>
            <person name="Lapidus A."/>
            <person name="Lucas S."/>
            <person name="Hammon N."/>
            <person name="Deshpande S."/>
            <person name="Cheng J.F."/>
            <person name="Tapia R."/>
            <person name="Han C."/>
            <person name="Goodwin L."/>
            <person name="Pitluck S."/>
            <person name="Liolios K."/>
            <person name="Pagani I."/>
            <person name="Ivanova N."/>
            <person name="Huntemann M."/>
            <person name="Mavromatis K."/>
            <person name="Ovchinikova G."/>
            <person name="Pati A."/>
            <person name="Chen A."/>
            <person name="Palaniappan K."/>
            <person name="Land M."/>
            <person name="Hauser L."/>
            <person name="Brambilla E.M."/>
            <person name="Ngatchou-Djao O.D."/>
            <person name="Rohde M."/>
            <person name="Tindall B.J."/>
            <person name="Goker M."/>
            <person name="Detter J.C."/>
            <person name="Woyke T."/>
            <person name="Bristow J."/>
            <person name="Eisen J.A."/>
            <person name="Markowitz V."/>
            <person name="Hugenholtz P."/>
            <person name="Klenk H.P."/>
            <person name="Kyrpides N.C."/>
        </authorList>
    </citation>
    <scope>NUCLEOTIDE SEQUENCE [LARGE SCALE GENOMIC DNA]</scope>
    <source>
        <strain evidence="4">DSM 16511 / JCM 12458 / E9I37-1</strain>
    </source>
</reference>
<dbReference type="RefSeq" id="WP_013553945.1">
    <property type="nucleotide sequence ID" value="NC_014935.1"/>
</dbReference>